<name>S8E487_FOMSC</name>
<dbReference type="STRING" id="743788.S8E487"/>
<dbReference type="Gene3D" id="2.40.50.40">
    <property type="match status" value="1"/>
</dbReference>
<keyword evidence="2" id="KW-1185">Reference proteome</keyword>
<dbReference type="OrthoDB" id="2713066at2759"/>
<dbReference type="EMBL" id="KE504153">
    <property type="protein sequence ID" value="EPS99931.1"/>
    <property type="molecule type" value="Genomic_DNA"/>
</dbReference>
<gene>
    <name evidence="1" type="ORF">FOMPIDRAFT_1123712</name>
</gene>
<dbReference type="InterPro" id="IPR016197">
    <property type="entry name" value="Chromo-like_dom_sf"/>
</dbReference>
<organism evidence="1 2">
    <name type="scientific">Fomitopsis schrenkii</name>
    <name type="common">Brown rot fungus</name>
    <dbReference type="NCBI Taxonomy" id="2126942"/>
    <lineage>
        <taxon>Eukaryota</taxon>
        <taxon>Fungi</taxon>
        <taxon>Dikarya</taxon>
        <taxon>Basidiomycota</taxon>
        <taxon>Agaricomycotina</taxon>
        <taxon>Agaricomycetes</taxon>
        <taxon>Polyporales</taxon>
        <taxon>Fomitopsis</taxon>
    </lineage>
</organism>
<proteinExistence type="predicted"/>
<protein>
    <recommendedName>
        <fullName evidence="3">Chromo domain-containing protein</fullName>
    </recommendedName>
</protein>
<evidence type="ECO:0000313" key="2">
    <source>
        <dbReference type="Proteomes" id="UP000015241"/>
    </source>
</evidence>
<dbReference type="HOGENOM" id="CLU_132807_0_1_1"/>
<dbReference type="eggNOG" id="KOG0017">
    <property type="taxonomic scope" value="Eukaryota"/>
</dbReference>
<dbReference type="SUPFAM" id="SSF54160">
    <property type="entry name" value="Chromo domain-like"/>
    <property type="match status" value="1"/>
</dbReference>
<evidence type="ECO:0008006" key="3">
    <source>
        <dbReference type="Google" id="ProtNLM"/>
    </source>
</evidence>
<evidence type="ECO:0000313" key="1">
    <source>
        <dbReference type="EMBL" id="EPS99931.1"/>
    </source>
</evidence>
<dbReference type="Proteomes" id="UP000015241">
    <property type="component" value="Unassembled WGS sequence"/>
</dbReference>
<dbReference type="InParanoid" id="S8E487"/>
<dbReference type="AlphaFoldDB" id="S8E487"/>
<accession>S8E487</accession>
<sequence length="113" mass="12762">MEPGATYKLKLSAELKARGIADSFHASLLRPHVPNDVRRFPGRQFHQLPGFGEQPREWVVLNIVSHSGRGANAEFLVRWSTGDETWVPYHDVRHLQALTEYCEALGIVSISQL</sequence>
<reference evidence="1 2" key="1">
    <citation type="journal article" date="2012" name="Science">
        <title>The Paleozoic origin of enzymatic lignin decomposition reconstructed from 31 fungal genomes.</title>
        <authorList>
            <person name="Floudas D."/>
            <person name="Binder M."/>
            <person name="Riley R."/>
            <person name="Barry K."/>
            <person name="Blanchette R.A."/>
            <person name="Henrissat B."/>
            <person name="Martinez A.T."/>
            <person name="Otillar R."/>
            <person name="Spatafora J.W."/>
            <person name="Yadav J.S."/>
            <person name="Aerts A."/>
            <person name="Benoit I."/>
            <person name="Boyd A."/>
            <person name="Carlson A."/>
            <person name="Copeland A."/>
            <person name="Coutinho P.M."/>
            <person name="de Vries R.P."/>
            <person name="Ferreira P."/>
            <person name="Findley K."/>
            <person name="Foster B."/>
            <person name="Gaskell J."/>
            <person name="Glotzer D."/>
            <person name="Gorecki P."/>
            <person name="Heitman J."/>
            <person name="Hesse C."/>
            <person name="Hori C."/>
            <person name="Igarashi K."/>
            <person name="Jurgens J.A."/>
            <person name="Kallen N."/>
            <person name="Kersten P."/>
            <person name="Kohler A."/>
            <person name="Kuees U."/>
            <person name="Kumar T.K.A."/>
            <person name="Kuo A."/>
            <person name="LaButti K."/>
            <person name="Larrondo L.F."/>
            <person name="Lindquist E."/>
            <person name="Ling A."/>
            <person name="Lombard V."/>
            <person name="Lucas S."/>
            <person name="Lundell T."/>
            <person name="Martin R."/>
            <person name="McLaughlin D.J."/>
            <person name="Morgenstern I."/>
            <person name="Morin E."/>
            <person name="Murat C."/>
            <person name="Nagy L.G."/>
            <person name="Nolan M."/>
            <person name="Ohm R.A."/>
            <person name="Patyshakuliyeva A."/>
            <person name="Rokas A."/>
            <person name="Ruiz-Duenas F.J."/>
            <person name="Sabat G."/>
            <person name="Salamov A."/>
            <person name="Samejima M."/>
            <person name="Schmutz J."/>
            <person name="Slot J.C."/>
            <person name="St John F."/>
            <person name="Stenlid J."/>
            <person name="Sun H."/>
            <person name="Sun S."/>
            <person name="Syed K."/>
            <person name="Tsang A."/>
            <person name="Wiebenga A."/>
            <person name="Young D."/>
            <person name="Pisabarro A."/>
            <person name="Eastwood D.C."/>
            <person name="Martin F."/>
            <person name="Cullen D."/>
            <person name="Grigoriev I.V."/>
            <person name="Hibbett D.S."/>
        </authorList>
    </citation>
    <scope>NUCLEOTIDE SEQUENCE</scope>
    <source>
        <strain evidence="2">FP-58527</strain>
    </source>
</reference>
<feature type="non-terminal residue" evidence="1">
    <location>
        <position position="113"/>
    </location>
</feature>